<dbReference type="VEuPathDB" id="FungiDB:ASPFODRAFT_392706"/>
<evidence type="ECO:0000256" key="1">
    <source>
        <dbReference type="SAM" id="MobiDB-lite"/>
    </source>
</evidence>
<evidence type="ECO:0000313" key="2">
    <source>
        <dbReference type="EMBL" id="OJZ80837.1"/>
    </source>
</evidence>
<name>A0A1M3T254_ASPLC</name>
<sequence length="101" mass="10785">MVAVAGKEIKMRRATSVRDTAVQRGGKGRSNGAPTRNKNCSRSGTGGGHRKRDLRLVKTVESADGLGACWPLLKRRKWGEDKQMPARQTLGGGGGGRKEAV</sequence>
<reference evidence="3" key="1">
    <citation type="journal article" date="2017" name="Genome Biol.">
        <title>Comparative genomics reveals high biological diversity and specific adaptations in the industrially and medically important fungal genus Aspergillus.</title>
        <authorList>
            <person name="de Vries R.P."/>
            <person name="Riley R."/>
            <person name="Wiebenga A."/>
            <person name="Aguilar-Osorio G."/>
            <person name="Amillis S."/>
            <person name="Uchima C.A."/>
            <person name="Anderluh G."/>
            <person name="Asadollahi M."/>
            <person name="Askin M."/>
            <person name="Barry K."/>
            <person name="Battaglia E."/>
            <person name="Bayram O."/>
            <person name="Benocci T."/>
            <person name="Braus-Stromeyer S.A."/>
            <person name="Caldana C."/>
            <person name="Canovas D."/>
            <person name="Cerqueira G.C."/>
            <person name="Chen F."/>
            <person name="Chen W."/>
            <person name="Choi C."/>
            <person name="Clum A."/>
            <person name="Dos Santos R.A."/>
            <person name="Damasio A.R."/>
            <person name="Diallinas G."/>
            <person name="Emri T."/>
            <person name="Fekete E."/>
            <person name="Flipphi M."/>
            <person name="Freyberg S."/>
            <person name="Gallo A."/>
            <person name="Gournas C."/>
            <person name="Habgood R."/>
            <person name="Hainaut M."/>
            <person name="Harispe M.L."/>
            <person name="Henrissat B."/>
            <person name="Hilden K.S."/>
            <person name="Hope R."/>
            <person name="Hossain A."/>
            <person name="Karabika E."/>
            <person name="Karaffa L."/>
            <person name="Karanyi Z."/>
            <person name="Krasevec N."/>
            <person name="Kuo A."/>
            <person name="Kusch H."/>
            <person name="LaButti K."/>
            <person name="Lagendijk E.L."/>
            <person name="Lapidus A."/>
            <person name="Levasseur A."/>
            <person name="Lindquist E."/>
            <person name="Lipzen A."/>
            <person name="Logrieco A.F."/>
            <person name="MacCabe A."/>
            <person name="Maekelae M.R."/>
            <person name="Malavazi I."/>
            <person name="Melin P."/>
            <person name="Meyer V."/>
            <person name="Mielnichuk N."/>
            <person name="Miskei M."/>
            <person name="Molnar A.P."/>
            <person name="Mule G."/>
            <person name="Ngan C.Y."/>
            <person name="Orejas M."/>
            <person name="Orosz E."/>
            <person name="Ouedraogo J.P."/>
            <person name="Overkamp K.M."/>
            <person name="Park H.-S."/>
            <person name="Perrone G."/>
            <person name="Piumi F."/>
            <person name="Punt P.J."/>
            <person name="Ram A.F."/>
            <person name="Ramon A."/>
            <person name="Rauscher S."/>
            <person name="Record E."/>
            <person name="Riano-Pachon D.M."/>
            <person name="Robert V."/>
            <person name="Roehrig J."/>
            <person name="Ruller R."/>
            <person name="Salamov A."/>
            <person name="Salih N.S."/>
            <person name="Samson R.A."/>
            <person name="Sandor E."/>
            <person name="Sanguinetti M."/>
            <person name="Schuetze T."/>
            <person name="Sepcic K."/>
            <person name="Shelest E."/>
            <person name="Sherlock G."/>
            <person name="Sophianopoulou V."/>
            <person name="Squina F.M."/>
            <person name="Sun H."/>
            <person name="Susca A."/>
            <person name="Todd R.B."/>
            <person name="Tsang A."/>
            <person name="Unkles S.E."/>
            <person name="van de Wiele N."/>
            <person name="van Rossen-Uffink D."/>
            <person name="Oliveira J.V."/>
            <person name="Vesth T.C."/>
            <person name="Visser J."/>
            <person name="Yu J.-H."/>
            <person name="Zhou M."/>
            <person name="Andersen M.R."/>
            <person name="Archer D.B."/>
            <person name="Baker S.E."/>
            <person name="Benoit I."/>
            <person name="Brakhage A.A."/>
            <person name="Braus G.H."/>
            <person name="Fischer R."/>
            <person name="Frisvad J.C."/>
            <person name="Goldman G.H."/>
            <person name="Houbraken J."/>
            <person name="Oakley B."/>
            <person name="Pocsi I."/>
            <person name="Scazzocchio C."/>
            <person name="Seiboth B."/>
            <person name="vanKuyk P.A."/>
            <person name="Wortman J."/>
            <person name="Dyer P.S."/>
            <person name="Grigoriev I.V."/>
        </authorList>
    </citation>
    <scope>NUCLEOTIDE SEQUENCE [LARGE SCALE GENOMIC DNA]</scope>
    <source>
        <strain evidence="3">CBS 106.47</strain>
    </source>
</reference>
<feature type="region of interest" description="Disordered" evidence="1">
    <location>
        <begin position="1"/>
        <end position="54"/>
    </location>
</feature>
<proteinExistence type="predicted"/>
<organism evidence="2 3">
    <name type="scientific">Aspergillus luchuensis (strain CBS 106.47)</name>
    <dbReference type="NCBI Taxonomy" id="1137211"/>
    <lineage>
        <taxon>Eukaryota</taxon>
        <taxon>Fungi</taxon>
        <taxon>Dikarya</taxon>
        <taxon>Ascomycota</taxon>
        <taxon>Pezizomycotina</taxon>
        <taxon>Eurotiomycetes</taxon>
        <taxon>Eurotiomycetidae</taxon>
        <taxon>Eurotiales</taxon>
        <taxon>Aspergillaceae</taxon>
        <taxon>Aspergillus</taxon>
        <taxon>Aspergillus subgen. Circumdati</taxon>
    </lineage>
</organism>
<dbReference type="Proteomes" id="UP000184063">
    <property type="component" value="Unassembled WGS sequence"/>
</dbReference>
<feature type="region of interest" description="Disordered" evidence="1">
    <location>
        <begin position="76"/>
        <end position="101"/>
    </location>
</feature>
<feature type="compositionally biased region" description="Polar residues" evidence="1">
    <location>
        <begin position="32"/>
        <end position="43"/>
    </location>
</feature>
<dbReference type="EMBL" id="KV878252">
    <property type="protein sequence ID" value="OJZ80837.1"/>
    <property type="molecule type" value="Genomic_DNA"/>
</dbReference>
<protein>
    <submittedName>
        <fullName evidence="2">Uncharacterized protein</fullName>
    </submittedName>
</protein>
<dbReference type="AlphaFoldDB" id="A0A1M3T254"/>
<evidence type="ECO:0000313" key="3">
    <source>
        <dbReference type="Proteomes" id="UP000184063"/>
    </source>
</evidence>
<accession>A0A1M3T254</accession>
<gene>
    <name evidence="2" type="ORF">ASPFODRAFT_392706</name>
</gene>